<evidence type="ECO:0000256" key="1">
    <source>
        <dbReference type="SAM" id="MobiDB-lite"/>
    </source>
</evidence>
<feature type="compositionally biased region" description="Basic and acidic residues" evidence="1">
    <location>
        <begin position="276"/>
        <end position="288"/>
    </location>
</feature>
<dbReference type="AlphaFoldDB" id="A0A7S3V8K3"/>
<feature type="compositionally biased region" description="Basic and acidic residues" evidence="1">
    <location>
        <begin position="166"/>
        <end position="178"/>
    </location>
</feature>
<feature type="compositionally biased region" description="Polar residues" evidence="1">
    <location>
        <begin position="249"/>
        <end position="263"/>
    </location>
</feature>
<protein>
    <submittedName>
        <fullName evidence="2">Uncharacterized protein</fullName>
    </submittedName>
</protein>
<feature type="compositionally biased region" description="Basic and acidic residues" evidence="1">
    <location>
        <begin position="71"/>
        <end position="88"/>
    </location>
</feature>
<feature type="compositionally biased region" description="Basic residues" evidence="1">
    <location>
        <begin position="150"/>
        <end position="159"/>
    </location>
</feature>
<feature type="compositionally biased region" description="Basic and acidic residues" evidence="1">
    <location>
        <begin position="227"/>
        <end position="236"/>
    </location>
</feature>
<organism evidence="2">
    <name type="scientific">Chaetoceros debilis</name>
    <dbReference type="NCBI Taxonomy" id="122233"/>
    <lineage>
        <taxon>Eukaryota</taxon>
        <taxon>Sar</taxon>
        <taxon>Stramenopiles</taxon>
        <taxon>Ochrophyta</taxon>
        <taxon>Bacillariophyta</taxon>
        <taxon>Coscinodiscophyceae</taxon>
        <taxon>Chaetocerotophycidae</taxon>
        <taxon>Chaetocerotales</taxon>
        <taxon>Chaetocerotaceae</taxon>
        <taxon>Chaetoceros</taxon>
    </lineage>
</organism>
<feature type="compositionally biased region" description="Basic residues" evidence="1">
    <location>
        <begin position="36"/>
        <end position="47"/>
    </location>
</feature>
<gene>
    <name evidence="2" type="ORF">CDEB00056_LOCUS8562</name>
</gene>
<sequence length="317" mass="35786">MVSSLAAAAAKMTLTPSPKTPQKDDAGRVKQSNFKHEKKAQPYKKNNKKETEVSGGTGTEMGPRSSLAQHNNERQRTPAKNGDTDKKNRNINVSSRKKNTANKPKVPSTTEPVKFEFYLNSSDDDSPGPRHIDKNRQGRDKDWISNGSKSHQKHDKSHNRGNNSDNRQHDAHNSDHNAVRRNNVSKQERGGRFNNSNDNNGRVIDVNVSRRLIGHALGKRIPVNEQRTNKYDDGPRKNQNQSQQKKSSLAQHKSTPSSQFSNNKKTVKKIKTKSPLRQEPESKQEEGPKLIPSSQLNGPIEKCEMKRWADDDDEDDY</sequence>
<feature type="region of interest" description="Disordered" evidence="1">
    <location>
        <begin position="1"/>
        <end position="317"/>
    </location>
</feature>
<reference evidence="2" key="1">
    <citation type="submission" date="2021-01" db="EMBL/GenBank/DDBJ databases">
        <authorList>
            <person name="Corre E."/>
            <person name="Pelletier E."/>
            <person name="Niang G."/>
            <person name="Scheremetjew M."/>
            <person name="Finn R."/>
            <person name="Kale V."/>
            <person name="Holt S."/>
            <person name="Cochrane G."/>
            <person name="Meng A."/>
            <person name="Brown T."/>
            <person name="Cohen L."/>
        </authorList>
    </citation>
    <scope>NUCLEOTIDE SEQUENCE</scope>
    <source>
        <strain evidence="2">MM31A-1</strain>
    </source>
</reference>
<feature type="compositionally biased region" description="Basic residues" evidence="1">
    <location>
        <begin position="265"/>
        <end position="274"/>
    </location>
</feature>
<accession>A0A7S3V8K3</accession>
<name>A0A7S3V8K3_9STRA</name>
<feature type="compositionally biased region" description="Low complexity" evidence="1">
    <location>
        <begin position="237"/>
        <end position="248"/>
    </location>
</feature>
<dbReference type="EMBL" id="HBIO01011016">
    <property type="protein sequence ID" value="CAE0463721.1"/>
    <property type="molecule type" value="Transcribed_RNA"/>
</dbReference>
<proteinExistence type="predicted"/>
<feature type="compositionally biased region" description="Basic and acidic residues" evidence="1">
    <location>
        <begin position="127"/>
        <end position="143"/>
    </location>
</feature>
<evidence type="ECO:0000313" key="2">
    <source>
        <dbReference type="EMBL" id="CAE0463721.1"/>
    </source>
</evidence>